<comment type="caution">
    <text evidence="1">The sequence shown here is derived from an EMBL/GenBank/DDBJ whole genome shotgun (WGS) entry which is preliminary data.</text>
</comment>
<protein>
    <submittedName>
        <fullName evidence="1">Uncharacterized protein</fullName>
    </submittedName>
</protein>
<accession>A0ACC2LSK6</accession>
<name>A0ACC2LSK6_PERAE</name>
<dbReference type="Proteomes" id="UP001234297">
    <property type="component" value="Chromosome 3"/>
</dbReference>
<dbReference type="EMBL" id="CM056811">
    <property type="protein sequence ID" value="KAJ8636163.1"/>
    <property type="molecule type" value="Genomic_DNA"/>
</dbReference>
<organism evidence="1 2">
    <name type="scientific">Persea americana</name>
    <name type="common">Avocado</name>
    <dbReference type="NCBI Taxonomy" id="3435"/>
    <lineage>
        <taxon>Eukaryota</taxon>
        <taxon>Viridiplantae</taxon>
        <taxon>Streptophyta</taxon>
        <taxon>Embryophyta</taxon>
        <taxon>Tracheophyta</taxon>
        <taxon>Spermatophyta</taxon>
        <taxon>Magnoliopsida</taxon>
        <taxon>Magnoliidae</taxon>
        <taxon>Laurales</taxon>
        <taxon>Lauraceae</taxon>
        <taxon>Persea</taxon>
    </lineage>
</organism>
<sequence>MSFFLGIKVKQQQDGISISKKKYAKELLEKFRMSNCNPVSTPVATGLRLTKEGEGRDINPTLFKSLIGSLRYLTITRPDIVYGVGLLSRYMERPKESHWVAAKRILRYIKGTMDLGLFYGYGNEAKLYRHSDNDWRGDQDERKSTTRYVFYLGPTAFTWASKKQSIVALSSCEAEYVAASAAVCEAIRLRNLLEEFDHPQDESTTIHVDNKSAIELTKNPIQHGMRRGLRQGDPLSPYLYILRAEAFTKNATKLASSTRMLFPKIEPNGDRARIARWRGSTLSPEGLRTLIQLVTTAIPIYWLGHQTIPVKVLKLIKTINSNFLWSGNGEARGLHPMAWDKIKRPIHEGGLGLQDLNTQSNAILAHLVWWFQSQPDSYWASLLSQKYLSHSSFKECTPKAKDPILWKKMLLH</sequence>
<proteinExistence type="predicted"/>
<evidence type="ECO:0000313" key="1">
    <source>
        <dbReference type="EMBL" id="KAJ8636163.1"/>
    </source>
</evidence>
<reference evidence="1 2" key="1">
    <citation type="journal article" date="2022" name="Hortic Res">
        <title>A haplotype resolved chromosomal level avocado genome allows analysis of novel avocado genes.</title>
        <authorList>
            <person name="Nath O."/>
            <person name="Fletcher S.J."/>
            <person name="Hayward A."/>
            <person name="Shaw L.M."/>
            <person name="Masouleh A.K."/>
            <person name="Furtado A."/>
            <person name="Henry R.J."/>
            <person name="Mitter N."/>
        </authorList>
    </citation>
    <scope>NUCLEOTIDE SEQUENCE [LARGE SCALE GENOMIC DNA]</scope>
    <source>
        <strain evidence="2">cv. Hass</strain>
    </source>
</reference>
<keyword evidence="2" id="KW-1185">Reference proteome</keyword>
<evidence type="ECO:0000313" key="2">
    <source>
        <dbReference type="Proteomes" id="UP001234297"/>
    </source>
</evidence>
<gene>
    <name evidence="1" type="ORF">MRB53_010430</name>
</gene>